<dbReference type="RefSeq" id="WP_182987225.1">
    <property type="nucleotide sequence ID" value="NZ_JABEQD010000012.1"/>
</dbReference>
<dbReference type="Proteomes" id="UP000559860">
    <property type="component" value="Unassembled WGS sequence"/>
</dbReference>
<dbReference type="GO" id="GO:0043190">
    <property type="term" value="C:ATP-binding cassette (ABC) transporter complex"/>
    <property type="evidence" value="ECO:0007669"/>
    <property type="project" value="InterPro"/>
</dbReference>
<dbReference type="AlphaFoldDB" id="A0A7W4IVB4"/>
<reference evidence="5 6" key="1">
    <citation type="submission" date="2020-04" db="EMBL/GenBank/DDBJ databases">
        <title>Description of novel Gluconacetobacter.</title>
        <authorList>
            <person name="Sombolestani A."/>
        </authorList>
    </citation>
    <scope>NUCLEOTIDE SEQUENCE [LARGE SCALE GENOMIC DNA]</scope>
    <source>
        <strain evidence="5 6">LMG 27801</strain>
    </source>
</reference>
<dbReference type="GO" id="GO:0015833">
    <property type="term" value="P:peptide transport"/>
    <property type="evidence" value="ECO:0007669"/>
    <property type="project" value="TreeGrafter"/>
</dbReference>
<proteinExistence type="inferred from homology"/>
<dbReference type="InterPro" id="IPR030678">
    <property type="entry name" value="Peptide/Ni-bd"/>
</dbReference>
<evidence type="ECO:0000256" key="3">
    <source>
        <dbReference type="ARBA" id="ARBA00022729"/>
    </source>
</evidence>
<dbReference type="Gene3D" id="3.90.76.10">
    <property type="entry name" value="Dipeptide-binding Protein, Domain 1"/>
    <property type="match status" value="1"/>
</dbReference>
<dbReference type="PANTHER" id="PTHR30290">
    <property type="entry name" value="PERIPLASMIC BINDING COMPONENT OF ABC TRANSPORTER"/>
    <property type="match status" value="1"/>
</dbReference>
<evidence type="ECO:0000259" key="4">
    <source>
        <dbReference type="Pfam" id="PF00496"/>
    </source>
</evidence>
<dbReference type="GO" id="GO:1904680">
    <property type="term" value="F:peptide transmembrane transporter activity"/>
    <property type="evidence" value="ECO:0007669"/>
    <property type="project" value="TreeGrafter"/>
</dbReference>
<accession>A0A7W4IVB4</accession>
<dbReference type="GO" id="GO:0030288">
    <property type="term" value="C:outer membrane-bounded periplasmic space"/>
    <property type="evidence" value="ECO:0007669"/>
    <property type="project" value="UniProtKB-ARBA"/>
</dbReference>
<dbReference type="InterPro" id="IPR000914">
    <property type="entry name" value="SBP_5_dom"/>
</dbReference>
<protein>
    <submittedName>
        <fullName evidence="5">Peptide ABC transporter substrate-binding protein</fullName>
    </submittedName>
</protein>
<keyword evidence="3" id="KW-0732">Signal</keyword>
<dbReference type="CDD" id="cd08513">
    <property type="entry name" value="PBP2_thermophilic_Hb8_like"/>
    <property type="match status" value="1"/>
</dbReference>
<evidence type="ECO:0000256" key="1">
    <source>
        <dbReference type="ARBA" id="ARBA00004418"/>
    </source>
</evidence>
<organism evidence="5 6">
    <name type="scientific">Gluconacetobacter aggeris</name>
    <dbReference type="NCBI Taxonomy" id="1286186"/>
    <lineage>
        <taxon>Bacteria</taxon>
        <taxon>Pseudomonadati</taxon>
        <taxon>Pseudomonadota</taxon>
        <taxon>Alphaproteobacteria</taxon>
        <taxon>Acetobacterales</taxon>
        <taxon>Acetobacteraceae</taxon>
        <taxon>Gluconacetobacter</taxon>
    </lineage>
</organism>
<feature type="domain" description="Solute-binding protein family 5" evidence="4">
    <location>
        <begin position="47"/>
        <end position="412"/>
    </location>
</feature>
<dbReference type="Pfam" id="PF00496">
    <property type="entry name" value="SBP_bac_5"/>
    <property type="match status" value="1"/>
</dbReference>
<dbReference type="SUPFAM" id="SSF53850">
    <property type="entry name" value="Periplasmic binding protein-like II"/>
    <property type="match status" value="1"/>
</dbReference>
<comment type="similarity">
    <text evidence="2">Belongs to the bacterial solute-binding protein 5 family.</text>
</comment>
<dbReference type="EMBL" id="JABEQD010000012">
    <property type="protein sequence ID" value="MBB2169729.1"/>
    <property type="molecule type" value="Genomic_DNA"/>
</dbReference>
<dbReference type="PANTHER" id="PTHR30290:SF38">
    <property type="entry name" value="D,D-DIPEPTIDE-BINDING PERIPLASMIC PROTEIN DDPA-RELATED"/>
    <property type="match status" value="1"/>
</dbReference>
<evidence type="ECO:0000313" key="6">
    <source>
        <dbReference type="Proteomes" id="UP000559860"/>
    </source>
</evidence>
<comment type="subcellular location">
    <subcellularLocation>
        <location evidence="1">Periplasm</location>
    </subcellularLocation>
</comment>
<dbReference type="InterPro" id="IPR039424">
    <property type="entry name" value="SBP_5"/>
</dbReference>
<name>A0A7W4IVB4_9PROT</name>
<dbReference type="PIRSF" id="PIRSF002741">
    <property type="entry name" value="MppA"/>
    <property type="match status" value="1"/>
</dbReference>
<comment type="caution">
    <text evidence="5">The sequence shown here is derived from an EMBL/GenBank/DDBJ whole genome shotgun (WGS) entry which is preliminary data.</text>
</comment>
<dbReference type="Gene3D" id="3.10.105.10">
    <property type="entry name" value="Dipeptide-binding Protein, Domain 3"/>
    <property type="match status" value="1"/>
</dbReference>
<keyword evidence="6" id="KW-1185">Reference proteome</keyword>
<gene>
    <name evidence="5" type="ORF">HLH36_15465</name>
</gene>
<sequence>MSDQCVDAFLHEAVNFNPLLYMEAGPETAVEYSVFDTLWKIDPSGQYVPNLAERIPTVGNGGISSDGLDWTIQLRRDVRWHDGKPFTARDVLFTLRVLMNPAIPVRSRNGQTNVEALSALDEHTVRIRLSRPFAAYMVALERTSIIPEHLLAMEPDLTRAPFNSRPIGTGPFRFQEHIAGDYIAFLPNLDYHGGKPAIGRLIQKYIPDQQTLFAQLQTGAVTVLDGKGIPADLYERSRTDGRFNVVLAPAPYVEFLYFNLGRPQFADKQVRHAIHYAVDRTAWVDQLYYGLPEATLSYLPTSHWAYNHMLKAPPFDLDKARQLLDAAGWLIQSDGVRAKGDVRLTFTCSTAAGEKSREEAQLLLQQNLRDIGMEMAIHNMPGAVVYGDYTTNSEFDMVLVGWDPMFYPDPDYSERVASHLIPAKTGRGANYSQFSHPEVDQLCREGLATLDQEERRRIYWRIQEILLEELPFIPIFSYRSALGVSKQLKNFVPNPYTPCNSWNNAQWRMS</sequence>
<evidence type="ECO:0000256" key="2">
    <source>
        <dbReference type="ARBA" id="ARBA00005695"/>
    </source>
</evidence>
<dbReference type="Gene3D" id="3.40.190.10">
    <property type="entry name" value="Periplasmic binding protein-like II"/>
    <property type="match status" value="1"/>
</dbReference>
<evidence type="ECO:0000313" key="5">
    <source>
        <dbReference type="EMBL" id="MBB2169729.1"/>
    </source>
</evidence>